<keyword evidence="3" id="KW-0808">Transferase</keyword>
<dbReference type="GO" id="GO:0016757">
    <property type="term" value="F:glycosyltransferase activity"/>
    <property type="evidence" value="ECO:0007669"/>
    <property type="project" value="UniProtKB-KW"/>
</dbReference>
<feature type="domain" description="Spore protein YkvP/CgeB glycosyl transferase-like" evidence="2">
    <location>
        <begin position="275"/>
        <end position="424"/>
    </location>
</feature>
<gene>
    <name evidence="3" type="ORF">QWZ18_18560</name>
</gene>
<dbReference type="InterPro" id="IPR055259">
    <property type="entry name" value="YkvP/CgeB_Glyco_trans-like"/>
</dbReference>
<dbReference type="EMBL" id="JAUFPT010000061">
    <property type="protein sequence ID" value="MDN3572621.1"/>
    <property type="molecule type" value="Genomic_DNA"/>
</dbReference>
<dbReference type="PANTHER" id="PTHR45947">
    <property type="entry name" value="SULFOQUINOVOSYL TRANSFERASE SQD2"/>
    <property type="match status" value="1"/>
</dbReference>
<dbReference type="EC" id="2.4.-.-" evidence="3"/>
<organism evidence="3 4">
    <name type="scientific">Methylobacterium longum</name>
    <dbReference type="NCBI Taxonomy" id="767694"/>
    <lineage>
        <taxon>Bacteria</taxon>
        <taxon>Pseudomonadati</taxon>
        <taxon>Pseudomonadota</taxon>
        <taxon>Alphaproteobacteria</taxon>
        <taxon>Hyphomicrobiales</taxon>
        <taxon>Methylobacteriaceae</taxon>
        <taxon>Methylobacterium</taxon>
    </lineage>
</organism>
<name>A0ABT8ASY4_9HYPH</name>
<feature type="compositionally biased region" description="Low complexity" evidence="1">
    <location>
        <begin position="244"/>
        <end position="255"/>
    </location>
</feature>
<dbReference type="Proteomes" id="UP001244297">
    <property type="component" value="Unassembled WGS sequence"/>
</dbReference>
<keyword evidence="3" id="KW-0328">Glycosyltransferase</keyword>
<dbReference type="Gene3D" id="3.40.50.2000">
    <property type="entry name" value="Glycogen Phosphorylase B"/>
    <property type="match status" value="2"/>
</dbReference>
<dbReference type="RefSeq" id="WP_238290026.1">
    <property type="nucleotide sequence ID" value="NZ_BPQS01000019.1"/>
</dbReference>
<sequence>MRIAYFTHSLASCWNHGNAHFLRGVLRALMARGHAVAAYEPEGAWSLENLLRDHGEAGLAAYRAAYPDLASERYAAVEDVVERVAGSDLVLVHEWSDPALVAALGAARRCGARYTLLFHDTHHRAVSAPEEMARFDLSGYDGVLAFGETLAAVYRAQGWGRHVFVWHEAADTRLFHPTAEERAGRDVFGSGAGPLPHAGDGPGEGEGVSATTSDLRQGGGALLTDGFDPSNQPTHAGRREPVASGSGSPEGPRSGLIWIGNWGDGERSAELETYLFRPAEQAGLPLDVYGVRYPEAALATLRRYGVRYHGWAANAAAPGLFARHIATVHVPRRFYVERLPGIPTIRVFEALACGIPLVCAPWDDAEGLFRPGRDYLVARTGAEMERHLRALRSDAGLRAALAESGLATIRSRHTCAHRAEELLAIAESLRAPATLEATA</sequence>
<dbReference type="PANTHER" id="PTHR45947:SF3">
    <property type="entry name" value="SULFOQUINOVOSYL TRANSFERASE SQD2"/>
    <property type="match status" value="1"/>
</dbReference>
<evidence type="ECO:0000313" key="4">
    <source>
        <dbReference type="Proteomes" id="UP001244297"/>
    </source>
</evidence>
<evidence type="ECO:0000313" key="3">
    <source>
        <dbReference type="EMBL" id="MDN3572621.1"/>
    </source>
</evidence>
<accession>A0ABT8ASY4</accession>
<comment type="caution">
    <text evidence="3">The sequence shown here is derived from an EMBL/GenBank/DDBJ whole genome shotgun (WGS) entry which is preliminary data.</text>
</comment>
<feature type="region of interest" description="Disordered" evidence="1">
    <location>
        <begin position="185"/>
        <end position="259"/>
    </location>
</feature>
<evidence type="ECO:0000259" key="2">
    <source>
        <dbReference type="Pfam" id="PF13524"/>
    </source>
</evidence>
<evidence type="ECO:0000256" key="1">
    <source>
        <dbReference type="SAM" id="MobiDB-lite"/>
    </source>
</evidence>
<protein>
    <submittedName>
        <fullName evidence="3">Glycosyltransferase</fullName>
        <ecNumber evidence="3">2.4.-.-</ecNumber>
    </submittedName>
</protein>
<proteinExistence type="predicted"/>
<reference evidence="4" key="1">
    <citation type="journal article" date="2019" name="Int. J. Syst. Evol. Microbiol.">
        <title>The Global Catalogue of Microorganisms (GCM) 10K type strain sequencing project: providing services to taxonomists for standard genome sequencing and annotation.</title>
        <authorList>
            <consortium name="The Broad Institute Genomics Platform"/>
            <consortium name="The Broad Institute Genome Sequencing Center for Infectious Disease"/>
            <person name="Wu L."/>
            <person name="Ma J."/>
        </authorList>
    </citation>
    <scope>NUCLEOTIDE SEQUENCE [LARGE SCALE GENOMIC DNA]</scope>
    <source>
        <strain evidence="4">CECT 7806</strain>
    </source>
</reference>
<dbReference type="InterPro" id="IPR050194">
    <property type="entry name" value="Glycosyltransferase_grp1"/>
</dbReference>
<keyword evidence="4" id="KW-1185">Reference proteome</keyword>
<dbReference type="SUPFAM" id="SSF53756">
    <property type="entry name" value="UDP-Glycosyltransferase/glycogen phosphorylase"/>
    <property type="match status" value="2"/>
</dbReference>
<dbReference type="Pfam" id="PF13524">
    <property type="entry name" value="Glyco_trans_1_2"/>
    <property type="match status" value="1"/>
</dbReference>